<comment type="caution">
    <text evidence="6">The sequence shown here is derived from an EMBL/GenBank/DDBJ whole genome shotgun (WGS) entry which is preliminary data.</text>
</comment>
<evidence type="ECO:0000256" key="1">
    <source>
        <dbReference type="ARBA" id="ARBA00022553"/>
    </source>
</evidence>
<dbReference type="GO" id="GO:0006355">
    <property type="term" value="P:regulation of DNA-templated transcription"/>
    <property type="evidence" value="ECO:0007669"/>
    <property type="project" value="InterPro"/>
</dbReference>
<evidence type="ECO:0000256" key="2">
    <source>
        <dbReference type="ARBA" id="ARBA00023125"/>
    </source>
</evidence>
<dbReference type="InterPro" id="IPR058245">
    <property type="entry name" value="NreC/VraR/RcsB-like_REC"/>
</dbReference>
<feature type="modified residue" description="4-aspartylphosphate" evidence="3">
    <location>
        <position position="55"/>
    </location>
</feature>
<reference evidence="6 7" key="1">
    <citation type="submission" date="2017-07" db="EMBL/GenBank/DDBJ databases">
        <title>Sandarakinorhabdus cyanobacteriorum sp. nov., a novel bacterium isolated from cyanobacterial aggregates in a eutrophic lake.</title>
        <authorList>
            <person name="Cai H."/>
        </authorList>
    </citation>
    <scope>NUCLEOTIDE SEQUENCE [LARGE SCALE GENOMIC DNA]</scope>
    <source>
        <strain evidence="6 7">TH057</strain>
    </source>
</reference>
<dbReference type="SUPFAM" id="SSF52172">
    <property type="entry name" value="CheY-like"/>
    <property type="match status" value="1"/>
</dbReference>
<dbReference type="Pfam" id="PF00196">
    <property type="entry name" value="GerE"/>
    <property type="match status" value="1"/>
</dbReference>
<gene>
    <name evidence="6" type="ORF">CHU93_13515</name>
</gene>
<evidence type="ECO:0000259" key="5">
    <source>
        <dbReference type="PROSITE" id="PS50110"/>
    </source>
</evidence>
<dbReference type="SMART" id="SM00421">
    <property type="entry name" value="HTH_LUXR"/>
    <property type="match status" value="1"/>
</dbReference>
<dbReference type="PRINTS" id="PR00038">
    <property type="entry name" value="HTHLUXR"/>
</dbReference>
<evidence type="ECO:0000313" key="6">
    <source>
        <dbReference type="EMBL" id="OYQ25737.1"/>
    </source>
</evidence>
<protein>
    <submittedName>
        <fullName evidence="6">DNA-binding response regulator</fullName>
    </submittedName>
</protein>
<dbReference type="InterPro" id="IPR001789">
    <property type="entry name" value="Sig_transdc_resp-reg_receiver"/>
</dbReference>
<dbReference type="Proteomes" id="UP000216991">
    <property type="component" value="Unassembled WGS sequence"/>
</dbReference>
<dbReference type="PANTHER" id="PTHR45566:SF1">
    <property type="entry name" value="HTH-TYPE TRANSCRIPTIONAL REGULATOR YHJB-RELATED"/>
    <property type="match status" value="1"/>
</dbReference>
<dbReference type="CDD" id="cd06170">
    <property type="entry name" value="LuxR_C_like"/>
    <property type="match status" value="1"/>
</dbReference>
<keyword evidence="1 3" id="KW-0597">Phosphoprotein</keyword>
<dbReference type="PROSITE" id="PS50110">
    <property type="entry name" value="RESPONSE_REGULATORY"/>
    <property type="match status" value="1"/>
</dbReference>
<dbReference type="Gene3D" id="3.40.50.2300">
    <property type="match status" value="1"/>
</dbReference>
<evidence type="ECO:0000313" key="7">
    <source>
        <dbReference type="Proteomes" id="UP000216991"/>
    </source>
</evidence>
<accession>A0A255Y922</accession>
<dbReference type="InterPro" id="IPR000792">
    <property type="entry name" value="Tscrpt_reg_LuxR_C"/>
</dbReference>
<dbReference type="GO" id="GO:0000160">
    <property type="term" value="P:phosphorelay signal transduction system"/>
    <property type="evidence" value="ECO:0007669"/>
    <property type="project" value="InterPro"/>
</dbReference>
<dbReference type="InterPro" id="IPR011006">
    <property type="entry name" value="CheY-like_superfamily"/>
</dbReference>
<keyword evidence="2 6" id="KW-0238">DNA-binding</keyword>
<dbReference type="InterPro" id="IPR016032">
    <property type="entry name" value="Sig_transdc_resp-reg_C-effctor"/>
</dbReference>
<dbReference type="PANTHER" id="PTHR45566">
    <property type="entry name" value="HTH-TYPE TRANSCRIPTIONAL REGULATOR YHJB-RELATED"/>
    <property type="match status" value="1"/>
</dbReference>
<evidence type="ECO:0000259" key="4">
    <source>
        <dbReference type="PROSITE" id="PS50043"/>
    </source>
</evidence>
<organism evidence="6 7">
    <name type="scientific">Sandarakinorhabdus cyanobacteriorum</name>
    <dbReference type="NCBI Taxonomy" id="1981098"/>
    <lineage>
        <taxon>Bacteria</taxon>
        <taxon>Pseudomonadati</taxon>
        <taxon>Pseudomonadota</taxon>
        <taxon>Alphaproteobacteria</taxon>
        <taxon>Sphingomonadales</taxon>
        <taxon>Sphingosinicellaceae</taxon>
        <taxon>Sandarakinorhabdus</taxon>
    </lineage>
</organism>
<dbReference type="RefSeq" id="WP_094474686.1">
    <property type="nucleotide sequence ID" value="NZ_NOXT01000121.1"/>
</dbReference>
<dbReference type="SUPFAM" id="SSF46894">
    <property type="entry name" value="C-terminal effector domain of the bipartite response regulators"/>
    <property type="match status" value="1"/>
</dbReference>
<proteinExistence type="predicted"/>
<dbReference type="EMBL" id="NOXT01000121">
    <property type="protein sequence ID" value="OYQ25737.1"/>
    <property type="molecule type" value="Genomic_DNA"/>
</dbReference>
<dbReference type="Pfam" id="PF00072">
    <property type="entry name" value="Response_reg"/>
    <property type="match status" value="1"/>
</dbReference>
<dbReference type="PROSITE" id="PS00622">
    <property type="entry name" value="HTH_LUXR_1"/>
    <property type="match status" value="1"/>
</dbReference>
<dbReference type="PROSITE" id="PS50043">
    <property type="entry name" value="HTH_LUXR_2"/>
    <property type="match status" value="1"/>
</dbReference>
<dbReference type="OrthoDB" id="9814495at2"/>
<feature type="domain" description="HTH luxR-type" evidence="4">
    <location>
        <begin position="141"/>
        <end position="206"/>
    </location>
</feature>
<dbReference type="InterPro" id="IPR051015">
    <property type="entry name" value="EvgA-like"/>
</dbReference>
<feature type="domain" description="Response regulatory" evidence="5">
    <location>
        <begin position="3"/>
        <end position="120"/>
    </location>
</feature>
<dbReference type="SMART" id="SM00448">
    <property type="entry name" value="REC"/>
    <property type="match status" value="1"/>
</dbReference>
<dbReference type="CDD" id="cd17535">
    <property type="entry name" value="REC_NarL-like"/>
    <property type="match status" value="1"/>
</dbReference>
<dbReference type="AlphaFoldDB" id="A0A255Y922"/>
<evidence type="ECO:0000256" key="3">
    <source>
        <dbReference type="PROSITE-ProRule" id="PRU00169"/>
    </source>
</evidence>
<sequence>MERVLIVDDHPLVRDGLRTVIAVAFDQTELFEAASIGEAMAIIDREGDFDLVMLDLNMPDAQGFGGLAALRERYPALPIVIVSGAVEAGLVQGAIANGAAGFIPKSLKRSAIVAAVQQVLDGNLYVPDEFAAPDDAECEEIRRRIDSLTPQQRVVLGLVVAGKLNKQIAWELDVSMTTVKAHVSAILAKMNCYSRTQAVIMAGKVHFTPPERGPA</sequence>
<dbReference type="GO" id="GO:0003677">
    <property type="term" value="F:DNA binding"/>
    <property type="evidence" value="ECO:0007669"/>
    <property type="project" value="UniProtKB-KW"/>
</dbReference>
<name>A0A255Y922_9SPHN</name>
<keyword evidence="7" id="KW-1185">Reference proteome</keyword>